<organism evidence="2 3">
    <name type="scientific">Chryseolinea serpens</name>
    <dbReference type="NCBI Taxonomy" id="947013"/>
    <lineage>
        <taxon>Bacteria</taxon>
        <taxon>Pseudomonadati</taxon>
        <taxon>Bacteroidota</taxon>
        <taxon>Cytophagia</taxon>
        <taxon>Cytophagales</taxon>
        <taxon>Fulvivirgaceae</taxon>
        <taxon>Chryseolinea</taxon>
    </lineage>
</organism>
<evidence type="ECO:0000256" key="1">
    <source>
        <dbReference type="SAM" id="SignalP"/>
    </source>
</evidence>
<proteinExistence type="predicted"/>
<feature type="signal peptide" evidence="1">
    <location>
        <begin position="1"/>
        <end position="20"/>
    </location>
</feature>
<feature type="chain" id="PRO_5012883833" evidence="1">
    <location>
        <begin position="21"/>
        <end position="98"/>
    </location>
</feature>
<dbReference type="EMBL" id="FQWQ01000003">
    <property type="protein sequence ID" value="SHH52535.1"/>
    <property type="molecule type" value="Genomic_DNA"/>
</dbReference>
<evidence type="ECO:0000313" key="2">
    <source>
        <dbReference type="EMBL" id="SHH52535.1"/>
    </source>
</evidence>
<dbReference type="RefSeq" id="WP_073137901.1">
    <property type="nucleotide sequence ID" value="NZ_FQWQ01000003.1"/>
</dbReference>
<sequence length="98" mass="11076">MKKRLALLIFSFLIYPCGFGQTTQGDLKRPDDLHDGITTSTLEDVGMNRAAIKQIIEDIDSGFYPNRHSLLIYKNNKLVPVKYSKGELGDLIINEFSN</sequence>
<dbReference type="AlphaFoldDB" id="A0A1M5TP05"/>
<reference evidence="2 3" key="1">
    <citation type="submission" date="2016-11" db="EMBL/GenBank/DDBJ databases">
        <authorList>
            <person name="Jaros S."/>
            <person name="Januszkiewicz K."/>
            <person name="Wedrychowicz H."/>
        </authorList>
    </citation>
    <scope>NUCLEOTIDE SEQUENCE [LARGE SCALE GENOMIC DNA]</scope>
    <source>
        <strain evidence="2 3">DSM 24574</strain>
    </source>
</reference>
<name>A0A1M5TP05_9BACT</name>
<gene>
    <name evidence="2" type="ORF">SAMN04488109_4197</name>
</gene>
<keyword evidence="1" id="KW-0732">Signal</keyword>
<evidence type="ECO:0000313" key="3">
    <source>
        <dbReference type="Proteomes" id="UP000184212"/>
    </source>
</evidence>
<protein>
    <submittedName>
        <fullName evidence="2">Uncharacterized protein</fullName>
    </submittedName>
</protein>
<dbReference type="Proteomes" id="UP000184212">
    <property type="component" value="Unassembled WGS sequence"/>
</dbReference>
<dbReference type="STRING" id="947013.SAMN04488109_4197"/>
<keyword evidence="3" id="KW-1185">Reference proteome</keyword>
<accession>A0A1M5TP05</accession>